<name>A0A0W8FBW0_9ZZZZ</name>
<dbReference type="AlphaFoldDB" id="A0A0W8FBW0"/>
<reference evidence="1" key="1">
    <citation type="journal article" date="2015" name="Proc. Natl. Acad. Sci. U.S.A.">
        <title>Networks of energetic and metabolic interactions define dynamics in microbial communities.</title>
        <authorList>
            <person name="Embree M."/>
            <person name="Liu J.K."/>
            <person name="Al-Bassam M.M."/>
            <person name="Zengler K."/>
        </authorList>
    </citation>
    <scope>NUCLEOTIDE SEQUENCE</scope>
</reference>
<sequence>MIFLIYGLCFVASCFGAMAADTSSESGYTTLAQDSGKNASDMNISLFTITDEFDIEGLDVAEAVKFKAPSSDWKLYGVKVLGWSDYNSTDYSYNMDRNFLLEIRDKDLHLLYRFADAQNGYFLTDQGPIWGVIEIPPLAVTEDFYVLFYDRGGMVVGMEYNNGTGNSFLYGNGILTPAEWTTEANETIGINWMIEAVGK</sequence>
<organism evidence="1">
    <name type="scientific">hydrocarbon metagenome</name>
    <dbReference type="NCBI Taxonomy" id="938273"/>
    <lineage>
        <taxon>unclassified sequences</taxon>
        <taxon>metagenomes</taxon>
        <taxon>ecological metagenomes</taxon>
    </lineage>
</organism>
<protein>
    <submittedName>
        <fullName evidence="1">Uncharacterized protein</fullName>
    </submittedName>
</protein>
<dbReference type="EMBL" id="LNQE01001386">
    <property type="protein sequence ID" value="KUG18380.1"/>
    <property type="molecule type" value="Genomic_DNA"/>
</dbReference>
<comment type="caution">
    <text evidence="1">The sequence shown here is derived from an EMBL/GenBank/DDBJ whole genome shotgun (WGS) entry which is preliminary data.</text>
</comment>
<proteinExistence type="predicted"/>
<evidence type="ECO:0000313" key="1">
    <source>
        <dbReference type="EMBL" id="KUG18380.1"/>
    </source>
</evidence>
<accession>A0A0W8FBW0</accession>
<gene>
    <name evidence="1" type="ORF">ASZ90_011930</name>
</gene>